<feature type="compositionally biased region" description="Polar residues" evidence="1">
    <location>
        <begin position="83"/>
        <end position="92"/>
    </location>
</feature>
<accession>A0A9P7AW35</accession>
<gene>
    <name evidence="2" type="ORF">D0Z07_6069</name>
</gene>
<dbReference type="OrthoDB" id="690928at2759"/>
<dbReference type="Proteomes" id="UP000785200">
    <property type="component" value="Unassembled WGS sequence"/>
</dbReference>
<reference evidence="2" key="1">
    <citation type="submission" date="2019-07" db="EMBL/GenBank/DDBJ databases">
        <title>Hyphodiscus hymeniophilus genome sequencing and assembly.</title>
        <authorList>
            <person name="Kramer G."/>
            <person name="Nodwell J."/>
        </authorList>
    </citation>
    <scope>NUCLEOTIDE SEQUENCE</scope>
    <source>
        <strain evidence="2">ATCC 34498</strain>
    </source>
</reference>
<feature type="region of interest" description="Disordered" evidence="1">
    <location>
        <begin position="1"/>
        <end position="93"/>
    </location>
</feature>
<feature type="compositionally biased region" description="Pro residues" evidence="1">
    <location>
        <begin position="43"/>
        <end position="54"/>
    </location>
</feature>
<dbReference type="EMBL" id="VNKQ01000011">
    <property type="protein sequence ID" value="KAG0647836.1"/>
    <property type="molecule type" value="Genomic_DNA"/>
</dbReference>
<feature type="compositionally biased region" description="Acidic residues" evidence="1">
    <location>
        <begin position="1"/>
        <end position="11"/>
    </location>
</feature>
<evidence type="ECO:0000256" key="1">
    <source>
        <dbReference type="SAM" id="MobiDB-lite"/>
    </source>
</evidence>
<comment type="caution">
    <text evidence="2">The sequence shown here is derived from an EMBL/GenBank/DDBJ whole genome shotgun (WGS) entry which is preliminary data.</text>
</comment>
<sequence>MPSSSDDDDDDAVFHSQYHDESSSEGSPSPPPLHHNYFAPPFYNRPPTPLPPSPSLTSLLRPSRPTTPDSSADELEPVPRASPRSQPTSTMASCFISSPHSPSSCTSSGPIYLRHFCTPWGYTTTRIAGGRLHCRHSWSCYCSIETIIDDAANVATIDSKGRMRSSHKKREKAALGEVKDWKGIWSHGTDAVMDVPLGGDPAERQAEDFYSRKAYYGT</sequence>
<dbReference type="AlphaFoldDB" id="A0A9P7AW35"/>
<name>A0A9P7AW35_9HELO</name>
<organism evidence="2 3">
    <name type="scientific">Hyphodiscus hymeniophilus</name>
    <dbReference type="NCBI Taxonomy" id="353542"/>
    <lineage>
        <taxon>Eukaryota</taxon>
        <taxon>Fungi</taxon>
        <taxon>Dikarya</taxon>
        <taxon>Ascomycota</taxon>
        <taxon>Pezizomycotina</taxon>
        <taxon>Leotiomycetes</taxon>
        <taxon>Helotiales</taxon>
        <taxon>Hyphodiscaceae</taxon>
        <taxon>Hyphodiscus</taxon>
    </lineage>
</organism>
<protein>
    <submittedName>
        <fullName evidence="2">Uncharacterized protein</fullName>
    </submittedName>
</protein>
<evidence type="ECO:0000313" key="2">
    <source>
        <dbReference type="EMBL" id="KAG0647836.1"/>
    </source>
</evidence>
<proteinExistence type="predicted"/>
<keyword evidence="3" id="KW-1185">Reference proteome</keyword>
<evidence type="ECO:0000313" key="3">
    <source>
        <dbReference type="Proteomes" id="UP000785200"/>
    </source>
</evidence>
<feature type="compositionally biased region" description="Low complexity" evidence="1">
    <location>
        <begin position="55"/>
        <end position="68"/>
    </location>
</feature>